<evidence type="ECO:0000256" key="4">
    <source>
        <dbReference type="ARBA" id="ARBA00012438"/>
    </source>
</evidence>
<dbReference type="SMART" id="SM00387">
    <property type="entry name" value="HATPase_c"/>
    <property type="match status" value="1"/>
</dbReference>
<dbReference type="AlphaFoldDB" id="A0A5C6CJY3"/>
<name>A0A5C6CJY3_9BACT</name>
<dbReference type="OrthoDB" id="9813151at2"/>
<dbReference type="GO" id="GO:0005886">
    <property type="term" value="C:plasma membrane"/>
    <property type="evidence" value="ECO:0007669"/>
    <property type="project" value="UniProtKB-SubCell"/>
</dbReference>
<proteinExistence type="predicted"/>
<keyword evidence="19" id="KW-1185">Reference proteome</keyword>
<dbReference type="InterPro" id="IPR003594">
    <property type="entry name" value="HATPase_dom"/>
</dbReference>
<dbReference type="SUPFAM" id="SSF55874">
    <property type="entry name" value="ATPase domain of HSP90 chaperone/DNA topoisomerase II/histidine kinase"/>
    <property type="match status" value="1"/>
</dbReference>
<dbReference type="Gene3D" id="1.10.287.130">
    <property type="match status" value="1"/>
</dbReference>
<dbReference type="InterPro" id="IPR036890">
    <property type="entry name" value="HATPase_C_sf"/>
</dbReference>
<feature type="domain" description="Histidine kinase" evidence="16">
    <location>
        <begin position="375"/>
        <end position="593"/>
    </location>
</feature>
<dbReference type="Gene3D" id="3.30.450.20">
    <property type="entry name" value="PAS domain"/>
    <property type="match status" value="1"/>
</dbReference>
<keyword evidence="7 18" id="KW-0808">Transferase</keyword>
<evidence type="ECO:0000256" key="8">
    <source>
        <dbReference type="ARBA" id="ARBA00022692"/>
    </source>
</evidence>
<dbReference type="PROSITE" id="PS50109">
    <property type="entry name" value="HIS_KIN"/>
    <property type="match status" value="1"/>
</dbReference>
<dbReference type="GO" id="GO:0006355">
    <property type="term" value="P:regulation of DNA-templated transcription"/>
    <property type="evidence" value="ECO:0007669"/>
    <property type="project" value="InterPro"/>
</dbReference>
<evidence type="ECO:0000259" key="17">
    <source>
        <dbReference type="PROSITE" id="PS50885"/>
    </source>
</evidence>
<dbReference type="InterPro" id="IPR003661">
    <property type="entry name" value="HisK_dim/P_dom"/>
</dbReference>
<evidence type="ECO:0000259" key="16">
    <source>
        <dbReference type="PROSITE" id="PS50109"/>
    </source>
</evidence>
<evidence type="ECO:0000256" key="11">
    <source>
        <dbReference type="ARBA" id="ARBA00022840"/>
    </source>
</evidence>
<dbReference type="InterPro" id="IPR004358">
    <property type="entry name" value="Sig_transdc_His_kin-like_C"/>
</dbReference>
<accession>A0A5C6CJY3</accession>
<dbReference type="CDD" id="cd00082">
    <property type="entry name" value="HisKA"/>
    <property type="match status" value="1"/>
</dbReference>
<dbReference type="SUPFAM" id="SSF158472">
    <property type="entry name" value="HAMP domain-like"/>
    <property type="match status" value="1"/>
</dbReference>
<evidence type="ECO:0000313" key="18">
    <source>
        <dbReference type="EMBL" id="TWU23601.1"/>
    </source>
</evidence>
<keyword evidence="11" id="KW-0067">ATP-binding</keyword>
<dbReference type="Pfam" id="PF00989">
    <property type="entry name" value="PAS"/>
    <property type="match status" value="1"/>
</dbReference>
<dbReference type="Gene3D" id="3.30.565.10">
    <property type="entry name" value="Histidine kinase-like ATPase, C-terminal domain"/>
    <property type="match status" value="1"/>
</dbReference>
<evidence type="ECO:0000256" key="3">
    <source>
        <dbReference type="ARBA" id="ARBA00004236"/>
    </source>
</evidence>
<comment type="subcellular location">
    <subcellularLocation>
        <location evidence="3">Cell membrane</location>
    </subcellularLocation>
    <subcellularLocation>
        <location evidence="2">Membrane</location>
        <topology evidence="2">Multi-pass membrane protein</topology>
    </subcellularLocation>
</comment>
<comment type="catalytic activity">
    <reaction evidence="1">
        <text>ATP + protein L-histidine = ADP + protein N-phospho-L-histidine.</text>
        <dbReference type="EC" id="2.7.13.3"/>
    </reaction>
</comment>
<dbReference type="GO" id="GO:0030295">
    <property type="term" value="F:protein kinase activator activity"/>
    <property type="evidence" value="ECO:0007669"/>
    <property type="project" value="TreeGrafter"/>
</dbReference>
<dbReference type="InterPro" id="IPR003660">
    <property type="entry name" value="HAMP_dom"/>
</dbReference>
<dbReference type="GO" id="GO:0000155">
    <property type="term" value="F:phosphorelay sensor kinase activity"/>
    <property type="evidence" value="ECO:0007669"/>
    <property type="project" value="InterPro"/>
</dbReference>
<evidence type="ECO:0000256" key="12">
    <source>
        <dbReference type="ARBA" id="ARBA00022989"/>
    </source>
</evidence>
<evidence type="ECO:0000256" key="14">
    <source>
        <dbReference type="ARBA" id="ARBA00023136"/>
    </source>
</evidence>
<dbReference type="CDD" id="cd06225">
    <property type="entry name" value="HAMP"/>
    <property type="match status" value="1"/>
</dbReference>
<evidence type="ECO:0000313" key="19">
    <source>
        <dbReference type="Proteomes" id="UP000318437"/>
    </source>
</evidence>
<feature type="transmembrane region" description="Helical" evidence="15">
    <location>
        <begin position="6"/>
        <end position="32"/>
    </location>
</feature>
<evidence type="ECO:0000256" key="10">
    <source>
        <dbReference type="ARBA" id="ARBA00022777"/>
    </source>
</evidence>
<gene>
    <name evidence="18" type="primary">phoR</name>
    <name evidence="18" type="ORF">Pla144_37760</name>
</gene>
<keyword evidence="6" id="KW-0597">Phosphoprotein</keyword>
<evidence type="ECO:0000256" key="5">
    <source>
        <dbReference type="ARBA" id="ARBA00022475"/>
    </source>
</evidence>
<dbReference type="GO" id="GO:0007234">
    <property type="term" value="P:osmosensory signaling via phosphorelay pathway"/>
    <property type="evidence" value="ECO:0007669"/>
    <property type="project" value="TreeGrafter"/>
</dbReference>
<dbReference type="InterPro" id="IPR035965">
    <property type="entry name" value="PAS-like_dom_sf"/>
</dbReference>
<feature type="transmembrane region" description="Helical" evidence="15">
    <location>
        <begin position="174"/>
        <end position="193"/>
    </location>
</feature>
<dbReference type="InterPro" id="IPR036097">
    <property type="entry name" value="HisK_dim/P_sf"/>
</dbReference>
<keyword evidence="14 15" id="KW-0472">Membrane</keyword>
<evidence type="ECO:0000256" key="7">
    <source>
        <dbReference type="ARBA" id="ARBA00022679"/>
    </source>
</evidence>
<sequence>MWSSRLFWKLFIASAALVILAVGACVLIVSGWQEEQLVEQARHRLRDTAALVREDIGTDFADGDRQQLQEKLRRIGASTNIRFTIVDVKGNVLADSEQDSLDSVNAMENHLARKEFVQASRNGEGQSRRQSPTLGIPFLYYNLSIRNGEDTVGFVRAALPVVPLNEQVASIHKLIALVGLGVALTSLIVAYWLTKRLVSPINVLTEAAEAVAEGRYSQRIRVKSNDDLGRLARSFERMSSELGTRETQLRESIERQTTVLEGMVEGVIAVDRQEHVLFANSAAGKKLRFSPDNVAGLPLLEVVRSHELRAIVQQALKSDQPVRGEIAWQTKKSPLTLEVQATQLAGIPPAGVVLVLHDISELKRLEGLRQQFVANVSHELKTPLSSIKAYTETLLNGALNDHEHVRHFLTRIDDQSTRLHELILDLLSIARIESGQTTLEFSNLPIHKVVHACIHDYEERARAGGVTLINQVTDTSLHVRAEEEGLLQILNNLVDNAIKYTPEGGTVTIGCHTEGDKAVIEVSDTGSGIDPEHHDRLFERFYRVDKARSRELGGTGLGLAIVKHLCNAMQGSISVESSPGQGSTFAVRLRLADSHIPQTSS</sequence>
<dbReference type="PROSITE" id="PS50885">
    <property type="entry name" value="HAMP"/>
    <property type="match status" value="1"/>
</dbReference>
<evidence type="ECO:0000256" key="9">
    <source>
        <dbReference type="ARBA" id="ARBA00022741"/>
    </source>
</evidence>
<reference evidence="18 19" key="1">
    <citation type="submission" date="2019-02" db="EMBL/GenBank/DDBJ databases">
        <title>Deep-cultivation of Planctomycetes and their phenomic and genomic characterization uncovers novel biology.</title>
        <authorList>
            <person name="Wiegand S."/>
            <person name="Jogler M."/>
            <person name="Boedeker C."/>
            <person name="Pinto D."/>
            <person name="Vollmers J."/>
            <person name="Rivas-Marin E."/>
            <person name="Kohn T."/>
            <person name="Peeters S.H."/>
            <person name="Heuer A."/>
            <person name="Rast P."/>
            <person name="Oberbeckmann S."/>
            <person name="Bunk B."/>
            <person name="Jeske O."/>
            <person name="Meyerdierks A."/>
            <person name="Storesund J.E."/>
            <person name="Kallscheuer N."/>
            <person name="Luecker S."/>
            <person name="Lage O.M."/>
            <person name="Pohl T."/>
            <person name="Merkel B.J."/>
            <person name="Hornburger P."/>
            <person name="Mueller R.-W."/>
            <person name="Bruemmer F."/>
            <person name="Labrenz M."/>
            <person name="Spormann A.M."/>
            <person name="Op Den Camp H."/>
            <person name="Overmann J."/>
            <person name="Amann R."/>
            <person name="Jetten M.S.M."/>
            <person name="Mascher T."/>
            <person name="Medema M.H."/>
            <person name="Devos D.P."/>
            <person name="Kaster A.-K."/>
            <person name="Ovreas L."/>
            <person name="Rohde M."/>
            <person name="Galperin M.Y."/>
            <person name="Jogler C."/>
        </authorList>
    </citation>
    <scope>NUCLEOTIDE SEQUENCE [LARGE SCALE GENOMIC DNA]</scope>
    <source>
        <strain evidence="18 19">Pla144</strain>
    </source>
</reference>
<dbReference type="NCBIfam" id="TIGR00229">
    <property type="entry name" value="sensory_box"/>
    <property type="match status" value="1"/>
</dbReference>
<dbReference type="GO" id="GO:0000156">
    <property type="term" value="F:phosphorelay response regulator activity"/>
    <property type="evidence" value="ECO:0007669"/>
    <property type="project" value="TreeGrafter"/>
</dbReference>
<protein>
    <recommendedName>
        <fullName evidence="4">histidine kinase</fullName>
        <ecNumber evidence="4">2.7.13.3</ecNumber>
    </recommendedName>
</protein>
<dbReference type="FunFam" id="3.30.565.10:FF:000023">
    <property type="entry name" value="PAS domain-containing sensor histidine kinase"/>
    <property type="match status" value="1"/>
</dbReference>
<evidence type="ECO:0000256" key="2">
    <source>
        <dbReference type="ARBA" id="ARBA00004141"/>
    </source>
</evidence>
<dbReference type="SUPFAM" id="SSF55785">
    <property type="entry name" value="PYP-like sensor domain (PAS domain)"/>
    <property type="match status" value="1"/>
</dbReference>
<dbReference type="SMART" id="SM00388">
    <property type="entry name" value="HisKA"/>
    <property type="match status" value="1"/>
</dbReference>
<keyword evidence="12 15" id="KW-1133">Transmembrane helix</keyword>
<dbReference type="EMBL" id="SJPS01000006">
    <property type="protein sequence ID" value="TWU23601.1"/>
    <property type="molecule type" value="Genomic_DNA"/>
</dbReference>
<dbReference type="Pfam" id="PF02518">
    <property type="entry name" value="HATPase_c"/>
    <property type="match status" value="1"/>
</dbReference>
<evidence type="ECO:0000256" key="15">
    <source>
        <dbReference type="SAM" id="Phobius"/>
    </source>
</evidence>
<dbReference type="CDD" id="cd00130">
    <property type="entry name" value="PAS"/>
    <property type="match status" value="1"/>
</dbReference>
<dbReference type="PRINTS" id="PR00344">
    <property type="entry name" value="BCTRLSENSOR"/>
</dbReference>
<dbReference type="PANTHER" id="PTHR42878">
    <property type="entry name" value="TWO-COMPONENT HISTIDINE KINASE"/>
    <property type="match status" value="1"/>
</dbReference>
<dbReference type="EC" id="2.7.13.3" evidence="4"/>
<comment type="caution">
    <text evidence="18">The sequence shown here is derived from an EMBL/GenBank/DDBJ whole genome shotgun (WGS) entry which is preliminary data.</text>
</comment>
<dbReference type="PROSITE" id="PS51257">
    <property type="entry name" value="PROKAR_LIPOPROTEIN"/>
    <property type="match status" value="1"/>
</dbReference>
<keyword evidence="8 15" id="KW-0812">Transmembrane</keyword>
<keyword evidence="5" id="KW-1003">Cell membrane</keyword>
<feature type="domain" description="HAMP" evidence="17">
    <location>
        <begin position="195"/>
        <end position="247"/>
    </location>
</feature>
<dbReference type="Gene3D" id="6.10.340.10">
    <property type="match status" value="1"/>
</dbReference>
<dbReference type="InterPro" id="IPR050351">
    <property type="entry name" value="BphY/WalK/GraS-like"/>
</dbReference>
<dbReference type="GO" id="GO:0005524">
    <property type="term" value="F:ATP binding"/>
    <property type="evidence" value="ECO:0007669"/>
    <property type="project" value="UniProtKB-KW"/>
</dbReference>
<dbReference type="SMART" id="SM00304">
    <property type="entry name" value="HAMP"/>
    <property type="match status" value="1"/>
</dbReference>
<dbReference type="InterPro" id="IPR013767">
    <property type="entry name" value="PAS_fold"/>
</dbReference>
<keyword evidence="9" id="KW-0547">Nucleotide-binding</keyword>
<dbReference type="FunFam" id="1.10.287.130:FF:000008">
    <property type="entry name" value="Two-component sensor histidine kinase"/>
    <property type="match status" value="1"/>
</dbReference>
<dbReference type="SMART" id="SM00091">
    <property type="entry name" value="PAS"/>
    <property type="match status" value="1"/>
</dbReference>
<evidence type="ECO:0000256" key="13">
    <source>
        <dbReference type="ARBA" id="ARBA00023012"/>
    </source>
</evidence>
<dbReference type="InterPro" id="IPR005467">
    <property type="entry name" value="His_kinase_dom"/>
</dbReference>
<dbReference type="Pfam" id="PF00672">
    <property type="entry name" value="HAMP"/>
    <property type="match status" value="1"/>
</dbReference>
<keyword evidence="13" id="KW-0902">Two-component regulatory system</keyword>
<evidence type="ECO:0000256" key="6">
    <source>
        <dbReference type="ARBA" id="ARBA00022553"/>
    </source>
</evidence>
<organism evidence="18 19">
    <name type="scientific">Bythopirellula polymerisocia</name>
    <dbReference type="NCBI Taxonomy" id="2528003"/>
    <lineage>
        <taxon>Bacteria</taxon>
        <taxon>Pseudomonadati</taxon>
        <taxon>Planctomycetota</taxon>
        <taxon>Planctomycetia</taxon>
        <taxon>Pirellulales</taxon>
        <taxon>Lacipirellulaceae</taxon>
        <taxon>Bythopirellula</taxon>
    </lineage>
</organism>
<dbReference type="RefSeq" id="WP_146452100.1">
    <property type="nucleotide sequence ID" value="NZ_SJPS01000006.1"/>
</dbReference>
<evidence type="ECO:0000256" key="1">
    <source>
        <dbReference type="ARBA" id="ARBA00000085"/>
    </source>
</evidence>
<dbReference type="Pfam" id="PF00512">
    <property type="entry name" value="HisKA"/>
    <property type="match status" value="1"/>
</dbReference>
<dbReference type="CDD" id="cd00075">
    <property type="entry name" value="HATPase"/>
    <property type="match status" value="1"/>
</dbReference>
<dbReference type="SUPFAM" id="SSF47384">
    <property type="entry name" value="Homodimeric domain of signal transducing histidine kinase"/>
    <property type="match status" value="1"/>
</dbReference>
<dbReference type="Proteomes" id="UP000318437">
    <property type="component" value="Unassembled WGS sequence"/>
</dbReference>
<keyword evidence="10" id="KW-0418">Kinase</keyword>
<dbReference type="InterPro" id="IPR000014">
    <property type="entry name" value="PAS"/>
</dbReference>
<dbReference type="PANTHER" id="PTHR42878:SF7">
    <property type="entry name" value="SENSOR HISTIDINE KINASE GLRK"/>
    <property type="match status" value="1"/>
</dbReference>